<keyword evidence="2" id="KW-1185">Reference proteome</keyword>
<accession>A0AAN8GBK8</accession>
<gene>
    <name evidence="1" type="ORF">CesoFtcFv8_025716</name>
</gene>
<dbReference type="Proteomes" id="UP001335648">
    <property type="component" value="Unassembled WGS sequence"/>
</dbReference>
<sequence>MFGSMVVLASITELKPLSDSSQPLDHGTENCTHSPHSCSDVSSDTWCMSLWKVGKKQRNVALMGSAGSARPPFSF</sequence>
<proteinExistence type="predicted"/>
<dbReference type="AlphaFoldDB" id="A0AAN8GBK8"/>
<protein>
    <submittedName>
        <fullName evidence="1">Uncharacterized protein</fullName>
    </submittedName>
</protein>
<reference evidence="1 2" key="1">
    <citation type="journal article" date="2023" name="Mol. Biol. Evol.">
        <title>Genomics of Secondarily Temperate Adaptation in the Only Non-Antarctic Icefish.</title>
        <authorList>
            <person name="Rivera-Colon A.G."/>
            <person name="Rayamajhi N."/>
            <person name="Minhas B.F."/>
            <person name="Madrigal G."/>
            <person name="Bilyk K.T."/>
            <person name="Yoon V."/>
            <person name="Hune M."/>
            <person name="Gregory S."/>
            <person name="Cheng C.H.C."/>
            <person name="Catchen J.M."/>
        </authorList>
    </citation>
    <scope>NUCLEOTIDE SEQUENCE [LARGE SCALE GENOMIC DNA]</scope>
    <source>
        <strain evidence="1">JC2023a</strain>
    </source>
</reference>
<evidence type="ECO:0000313" key="2">
    <source>
        <dbReference type="Proteomes" id="UP001335648"/>
    </source>
</evidence>
<comment type="caution">
    <text evidence="1">The sequence shown here is derived from an EMBL/GenBank/DDBJ whole genome shotgun (WGS) entry which is preliminary data.</text>
</comment>
<dbReference type="EMBL" id="JAULUE010002067">
    <property type="protein sequence ID" value="KAK5876351.1"/>
    <property type="molecule type" value="Genomic_DNA"/>
</dbReference>
<evidence type="ECO:0000313" key="1">
    <source>
        <dbReference type="EMBL" id="KAK5876351.1"/>
    </source>
</evidence>
<name>A0AAN8GBK8_9TELE</name>
<organism evidence="1 2">
    <name type="scientific">Champsocephalus esox</name>
    <name type="common">pike icefish</name>
    <dbReference type="NCBI Taxonomy" id="159716"/>
    <lineage>
        <taxon>Eukaryota</taxon>
        <taxon>Metazoa</taxon>
        <taxon>Chordata</taxon>
        <taxon>Craniata</taxon>
        <taxon>Vertebrata</taxon>
        <taxon>Euteleostomi</taxon>
        <taxon>Actinopterygii</taxon>
        <taxon>Neopterygii</taxon>
        <taxon>Teleostei</taxon>
        <taxon>Neoteleostei</taxon>
        <taxon>Acanthomorphata</taxon>
        <taxon>Eupercaria</taxon>
        <taxon>Perciformes</taxon>
        <taxon>Notothenioidei</taxon>
        <taxon>Channichthyidae</taxon>
        <taxon>Champsocephalus</taxon>
    </lineage>
</organism>